<evidence type="ECO:0000256" key="1">
    <source>
        <dbReference type="ARBA" id="ARBA00010164"/>
    </source>
</evidence>
<feature type="domain" description="HipA-like C-terminal" evidence="4">
    <location>
        <begin position="155"/>
        <end position="404"/>
    </location>
</feature>
<dbReference type="InterPro" id="IPR052028">
    <property type="entry name" value="HipA_Ser/Thr_kinase"/>
</dbReference>
<accession>A0A0W0X4C2</accession>
<dbReference type="AlphaFoldDB" id="A0A0W0X4C2"/>
<protein>
    <submittedName>
        <fullName evidence="6">HipA protein, DNA binding regulator</fullName>
    </submittedName>
</protein>
<dbReference type="RefSeq" id="WP_058503274.1">
    <property type="nucleotide sequence ID" value="NZ_CAAAIF010000002.1"/>
</dbReference>
<dbReference type="NCBIfam" id="TIGR03071">
    <property type="entry name" value="couple_hipA"/>
    <property type="match status" value="1"/>
</dbReference>
<evidence type="ECO:0000256" key="2">
    <source>
        <dbReference type="ARBA" id="ARBA00022679"/>
    </source>
</evidence>
<dbReference type="GO" id="GO:0004674">
    <property type="term" value="F:protein serine/threonine kinase activity"/>
    <property type="evidence" value="ECO:0007669"/>
    <property type="project" value="TreeGrafter"/>
</dbReference>
<evidence type="ECO:0000313" key="6">
    <source>
        <dbReference type="EMBL" id="KTD39422.1"/>
    </source>
</evidence>
<proteinExistence type="inferred from homology"/>
<name>A0A0W0X4C2_9GAMM</name>
<dbReference type="Pfam" id="PF13657">
    <property type="entry name" value="Couple_hipA"/>
    <property type="match status" value="1"/>
</dbReference>
<dbReference type="GO" id="GO:0005829">
    <property type="term" value="C:cytosol"/>
    <property type="evidence" value="ECO:0007669"/>
    <property type="project" value="TreeGrafter"/>
</dbReference>
<dbReference type="InterPro" id="IPR017508">
    <property type="entry name" value="HipA_N1"/>
</dbReference>
<keyword evidence="3" id="KW-0418">Kinase</keyword>
<keyword evidence="2" id="KW-0808">Transferase</keyword>
<dbReference type="STRING" id="45070.Lnau_0189"/>
<dbReference type="Proteomes" id="UP000054725">
    <property type="component" value="Unassembled WGS sequence"/>
</dbReference>
<reference evidence="6 7" key="1">
    <citation type="submission" date="2015-11" db="EMBL/GenBank/DDBJ databases">
        <title>Genomic analysis of 38 Legionella species identifies large and diverse effector repertoires.</title>
        <authorList>
            <person name="Burstein D."/>
            <person name="Amaro F."/>
            <person name="Zusman T."/>
            <person name="Lifshitz Z."/>
            <person name="Cohen O."/>
            <person name="Gilbert J.A."/>
            <person name="Pupko T."/>
            <person name="Shuman H.A."/>
            <person name="Segal G."/>
        </authorList>
    </citation>
    <scope>NUCLEOTIDE SEQUENCE [LARGE SCALE GENOMIC DNA]</scope>
    <source>
        <strain evidence="6 7">ATCC 49506</strain>
    </source>
</reference>
<keyword evidence="7" id="KW-1185">Reference proteome</keyword>
<comment type="caution">
    <text evidence="6">The sequence shown here is derived from an EMBL/GenBank/DDBJ whole genome shotgun (WGS) entry which is preliminary data.</text>
</comment>
<dbReference type="PANTHER" id="PTHR37419:SF1">
    <property type="entry name" value="SERINE_THREONINE-PROTEIN KINASE TOXIN HIPA"/>
    <property type="match status" value="1"/>
</dbReference>
<dbReference type="Pfam" id="PF07804">
    <property type="entry name" value="HipA_C"/>
    <property type="match status" value="1"/>
</dbReference>
<dbReference type="PATRIC" id="fig|45070.6.peg.195"/>
<organism evidence="6 7">
    <name type="scientific">Legionella nautarum</name>
    <dbReference type="NCBI Taxonomy" id="45070"/>
    <lineage>
        <taxon>Bacteria</taxon>
        <taxon>Pseudomonadati</taxon>
        <taxon>Pseudomonadota</taxon>
        <taxon>Gammaproteobacteria</taxon>
        <taxon>Legionellales</taxon>
        <taxon>Legionellaceae</taxon>
        <taxon>Legionella</taxon>
    </lineage>
</organism>
<evidence type="ECO:0000259" key="5">
    <source>
        <dbReference type="Pfam" id="PF13657"/>
    </source>
</evidence>
<gene>
    <name evidence="6" type="primary">hipA</name>
    <name evidence="6" type="ORF">Lnau_0189</name>
</gene>
<sequence length="438" mass="49912">MVIERTRNRILNVLMNGILIGKLEKTTKGALIFSYDHQWLNTAAARPISLSLPLVEQPFIGDLVYNFFDNLLPDNPQIRARIQAKFHIETGQPFDLLASIGRDCVGAIQLIDGDIPTFKKEINFEPLNEKEMASILRSYQTNPLGMTDSSEEFRISIAGAQEKSAFLLHEDQWCRPMGETPTSHIFKLPIGYIQHQQIDLSASCENEWLCAQIAAAFGLPVAKCHILYFENLKVLAVERFDRKMARDNSWLMRLPQEDLCQALGISPNLKYQSDGGPGIKETMRLLLGSATPGLDRDLFYRAQVLFWLLAAIDGHAKNFSVFIEPEGKYRLTPLYDIMSAYPLIEKKQLHPRKIKMAMALREKNNHYHWHTMQRRHFLETAKAVNYSLEKAEMILDEMLGKIDKVISEVGEKIPRDFPNEISHPIFAGLGLAKQRFGS</sequence>
<evidence type="ECO:0000313" key="7">
    <source>
        <dbReference type="Proteomes" id="UP000054725"/>
    </source>
</evidence>
<evidence type="ECO:0000259" key="4">
    <source>
        <dbReference type="Pfam" id="PF07804"/>
    </source>
</evidence>
<feature type="domain" description="HipA N-terminal subdomain 1" evidence="5">
    <location>
        <begin position="11"/>
        <end position="110"/>
    </location>
</feature>
<dbReference type="CDD" id="cd17808">
    <property type="entry name" value="HipA_Ec_like"/>
    <property type="match status" value="1"/>
</dbReference>
<comment type="similarity">
    <text evidence="1">Belongs to the HipA Ser/Thr kinase family.</text>
</comment>
<evidence type="ECO:0000256" key="3">
    <source>
        <dbReference type="ARBA" id="ARBA00022777"/>
    </source>
</evidence>
<dbReference type="OrthoDB" id="9805913at2"/>
<dbReference type="PANTHER" id="PTHR37419">
    <property type="entry name" value="SERINE/THREONINE-PROTEIN KINASE TOXIN HIPA"/>
    <property type="match status" value="1"/>
</dbReference>
<dbReference type="EMBL" id="LNYO01000001">
    <property type="protein sequence ID" value="KTD39422.1"/>
    <property type="molecule type" value="Genomic_DNA"/>
</dbReference>
<dbReference type="InterPro" id="IPR012893">
    <property type="entry name" value="HipA-like_C"/>
</dbReference>